<gene>
    <name evidence="2" type="ORF">AAEO50_09435</name>
</gene>
<dbReference type="SUPFAM" id="SSF51905">
    <property type="entry name" value="FAD/NAD(P)-binding domain"/>
    <property type="match status" value="2"/>
</dbReference>
<reference evidence="2 3" key="1">
    <citation type="submission" date="2024-04" db="EMBL/GenBank/DDBJ databases">
        <title>Bacillus oryzaecorticis sp. nov., a moderately halophilic bacterium isolated from rice husks.</title>
        <authorList>
            <person name="Zhu H.-S."/>
        </authorList>
    </citation>
    <scope>NUCLEOTIDE SEQUENCE [LARGE SCALE GENOMIC DNA]</scope>
    <source>
        <strain evidence="2 3">ZC255</strain>
    </source>
</reference>
<dbReference type="Gene3D" id="3.50.50.60">
    <property type="entry name" value="FAD/NAD(P)-binding domain"/>
    <property type="match status" value="1"/>
</dbReference>
<dbReference type="EMBL" id="JBBYAF010000015">
    <property type="protein sequence ID" value="MEL3972502.1"/>
    <property type="molecule type" value="Genomic_DNA"/>
</dbReference>
<dbReference type="RefSeq" id="WP_341982846.1">
    <property type="nucleotide sequence ID" value="NZ_JBBYAF010000015.1"/>
</dbReference>
<evidence type="ECO:0000313" key="2">
    <source>
        <dbReference type="EMBL" id="MEL3972502.1"/>
    </source>
</evidence>
<dbReference type="PANTHER" id="PTHR38663:SF1">
    <property type="entry name" value="L-ORNITHINE N(5)-MONOOXYGENASE"/>
    <property type="match status" value="1"/>
</dbReference>
<dbReference type="Pfam" id="PF07992">
    <property type="entry name" value="Pyr_redox_2"/>
    <property type="match status" value="1"/>
</dbReference>
<keyword evidence="3" id="KW-1185">Reference proteome</keyword>
<dbReference type="EC" id="1.-.-.-" evidence="2"/>
<dbReference type="PANTHER" id="PTHR38663">
    <property type="match status" value="1"/>
</dbReference>
<organism evidence="2 3">
    <name type="scientific">Rossellomorea oryzaecorticis</name>
    <dbReference type="NCBI Taxonomy" id="1396505"/>
    <lineage>
        <taxon>Bacteria</taxon>
        <taxon>Bacillati</taxon>
        <taxon>Bacillota</taxon>
        <taxon>Bacilli</taxon>
        <taxon>Bacillales</taxon>
        <taxon>Bacillaceae</taxon>
        <taxon>Rossellomorea</taxon>
    </lineage>
</organism>
<dbReference type="InterPro" id="IPR036188">
    <property type="entry name" value="FAD/NAD-bd_sf"/>
</dbReference>
<dbReference type="Proteomes" id="UP001389717">
    <property type="component" value="Unassembled WGS sequence"/>
</dbReference>
<name>A0ABU9KAI7_9BACI</name>
<dbReference type="GO" id="GO:0016491">
    <property type="term" value="F:oxidoreductase activity"/>
    <property type="evidence" value="ECO:0007669"/>
    <property type="project" value="UniProtKB-KW"/>
</dbReference>
<protein>
    <submittedName>
        <fullName evidence="2">FAD/NAD(P)-binding oxidoreductase</fullName>
        <ecNumber evidence="2">1.-.-.-</ecNumber>
    </submittedName>
</protein>
<keyword evidence="2" id="KW-0560">Oxidoreductase</keyword>
<feature type="domain" description="FAD/NAD(P)-binding" evidence="1">
    <location>
        <begin position="3"/>
        <end position="358"/>
    </location>
</feature>
<evidence type="ECO:0000259" key="1">
    <source>
        <dbReference type="Pfam" id="PF07992"/>
    </source>
</evidence>
<proteinExistence type="predicted"/>
<comment type="caution">
    <text evidence="2">The sequence shown here is derived from an EMBL/GenBank/DDBJ whole genome shotgun (WGS) entry which is preliminary data.</text>
</comment>
<accession>A0ABU9KAI7</accession>
<dbReference type="InterPro" id="IPR023753">
    <property type="entry name" value="FAD/NAD-binding_dom"/>
</dbReference>
<sequence length="383" mass="43699">MFECVIAGGGIHGCTVANYLVKKKKMPIDQLCIIDPHPEPLAKWKMLTQRIEMPYLRSPSVHHLDLNPFSLQSFKEKDNNSFYGYYKRPALSLFNDHSESVLDEIEIRKAWKQGSVQNVRRNDFAWEVQLDSGQTINGKNLIIATGMNETLSYPDWAQELVKENPEQAGHVFQNNIPPLKPPIAVIGGGISSAHLIVKLSKKFKGEIYQISRHPYRVHDFDSDPGWLGPKYMNAYQKLTSLIERREAIQNARHKGSLPRELVNRLKWLQKEQAFTFIQDEVLTWHKSSSGFRLKFNKKKEINVQTVLFATGFSSNPMKVEWMKNLIQQENLTCAHCGFPVVSESLEWCEHLFVSGPLAELEIGPSARNISGARKAAERITESI</sequence>
<evidence type="ECO:0000313" key="3">
    <source>
        <dbReference type="Proteomes" id="UP001389717"/>
    </source>
</evidence>